<comment type="caution">
    <text evidence="3">The sequence shown here is derived from an EMBL/GenBank/DDBJ whole genome shotgun (WGS) entry which is preliminary data.</text>
</comment>
<sequence length="1246" mass="140335">MSYGRPRPLLHDVFLEQNRQSATAGQSNSPTCATSELRVAGPVRMKRLRHNAVPEVAPADASPDRYVNLEPVEDATVPRPTPRVVEKLRALGLHYNEPERAVLCCRCGFALKADADRVSQLRLPDPCSLPARQDYSKKHPHLAVQKGAACKYCKYRSTSLELLSRHLKKLHRHEAKLRGRNDRWLRDHIHEGLSFQSWLANDISNAWIVEADVLEPASSRLAAAHDHPDHAVFRRRIDEICAEETRRLSSATASATTKTSASTPAIMMTNWMRRTGWDEWFRRAQPDFLVALSELPLANSGPLILTTQNGTTIQSPGEDEDRLESIIESLDRLLDRCGDTVRQTDVSIRRWLRGRFADRPFKAPFELVATSHAEKQYRRLLKRCICFWIRFWRLPRQVTKKLTGRTLYAAQSRALSMLWNDPVWDGYSSMSHQWPHDMGLTSGDYESDPEDGESIEDLEGCEHDEGIEDVGSDQGPLWDEGEADDDDCSTASSEIVPPQDPPADVLLRFAFYMATEIFHNGKAESTLLVYFTGVCGLSQPSGSEFLGPGKFTTHLGGFIYCTRLIMLEAALPYAAHDYIRLDARPRTGQLEVLQKLRQEKMCDGTLSPLGEMMSLLAFGTILRQSDGPTFLFEWSDDGEEIAWDGNCRLTMAAFRGLVHGVLEAATRVSQRLMYGWEPPEPDFRRIRDRLSTSTAGYSFVTDSANGLERAYLDIFSRACLSPIDGLLRKTKEGNSSWDRRGVAKYLEGHDELLKMLMLLFHLGGGQGSRISELLTIEHSNTPSRLRGVGFYAGRMFSVTRHHKSRLTTNNEFQVARFLPHPIAQVAYNYLVFIRRIARLLLRTCFQQQEDSSLLFAPAAKAGCWKTDTLSRELQHFSRQSPGWPAGIGARLYRQLSIAITERHIRAIAGRFDRHDDTSAGRDPTAVFAWQSGHRPRQRFSTYGLDGAFPDKLQPTLLQLYLEASIQWHKFLGFGEGPQDGKADESPPWSCNTSDFGKTASMRKRRVEEGSGSPEIQQSKRACRSCCGGLGEHEEPQFQQPDTGNGLDVISTVDRAAQDEIMSPNERCASSEEAELNGLGPFVLVADLRLVVCRICEHAVLGDEVQTHLRCKHRSAWTMQQRSAIARRVRDLPGILRDQGDLEAFTLPAPTTSPIPYIGAPKNDGLQCNACGYVTRTISKMRLHCRDKHGWTNDLRKQRILMRATGALPAQPWSEGVRCQRLFPSRYASKWFEVGREAEPFNTADWG</sequence>
<feature type="domain" description="C2H2-type" evidence="2">
    <location>
        <begin position="148"/>
        <end position="171"/>
    </location>
</feature>
<organism evidence="3 4">
    <name type="scientific">Purpureocillium lilacinum</name>
    <name type="common">Paecilomyces lilacinus</name>
    <dbReference type="NCBI Taxonomy" id="33203"/>
    <lineage>
        <taxon>Eukaryota</taxon>
        <taxon>Fungi</taxon>
        <taxon>Dikarya</taxon>
        <taxon>Ascomycota</taxon>
        <taxon>Pezizomycotina</taxon>
        <taxon>Sordariomycetes</taxon>
        <taxon>Hypocreomycetidae</taxon>
        <taxon>Hypocreales</taxon>
        <taxon>Ophiocordycipitaceae</taxon>
        <taxon>Purpureocillium</taxon>
    </lineage>
</organism>
<evidence type="ECO:0000259" key="2">
    <source>
        <dbReference type="SMART" id="SM00355"/>
    </source>
</evidence>
<feature type="region of interest" description="Disordered" evidence="1">
    <location>
        <begin position="465"/>
        <end position="499"/>
    </location>
</feature>
<dbReference type="Proteomes" id="UP000078240">
    <property type="component" value="Unassembled WGS sequence"/>
</dbReference>
<protein>
    <recommendedName>
        <fullName evidence="2">C2H2-type domain-containing protein</fullName>
    </recommendedName>
</protein>
<evidence type="ECO:0000256" key="1">
    <source>
        <dbReference type="SAM" id="MobiDB-lite"/>
    </source>
</evidence>
<dbReference type="SMART" id="SM00355">
    <property type="entry name" value="ZnF_C2H2"/>
    <property type="match status" value="3"/>
</dbReference>
<feature type="compositionally biased region" description="Acidic residues" evidence="1">
    <location>
        <begin position="479"/>
        <end position="488"/>
    </location>
</feature>
<name>A0A179F3T8_PURLI</name>
<reference evidence="3 4" key="1">
    <citation type="submission" date="2016-01" db="EMBL/GenBank/DDBJ databases">
        <title>Biosynthesis of antibiotic leucinostatins and their inhibition on Phytophthora in bio-control Purpureocillium lilacinum.</title>
        <authorList>
            <person name="Wang G."/>
            <person name="Liu Z."/>
            <person name="Lin R."/>
            <person name="Li E."/>
            <person name="Mao Z."/>
            <person name="Ling J."/>
            <person name="Yin W."/>
            <person name="Xie B."/>
        </authorList>
    </citation>
    <scope>NUCLEOTIDE SEQUENCE [LARGE SCALE GENOMIC DNA]</scope>
    <source>
        <strain evidence="3">PLBJ-1</strain>
    </source>
</reference>
<dbReference type="AlphaFoldDB" id="A0A179F3T8"/>
<accession>A0A179F3T8</accession>
<dbReference type="EMBL" id="LSBH01000037">
    <property type="protein sequence ID" value="OAQ59779.1"/>
    <property type="molecule type" value="Genomic_DNA"/>
</dbReference>
<feature type="region of interest" description="Disordered" evidence="1">
    <location>
        <begin position="977"/>
        <end position="1000"/>
    </location>
</feature>
<feature type="domain" description="C2H2-type" evidence="2">
    <location>
        <begin position="1165"/>
        <end position="1188"/>
    </location>
</feature>
<evidence type="ECO:0000313" key="4">
    <source>
        <dbReference type="Proteomes" id="UP000078240"/>
    </source>
</evidence>
<gene>
    <name evidence="3" type="ORF">VFPBJ_11599</name>
</gene>
<dbReference type="InterPro" id="IPR022698">
    <property type="entry name" value="OrsD"/>
</dbReference>
<dbReference type="Pfam" id="PF12013">
    <property type="entry name" value="OrsD"/>
    <property type="match status" value="1"/>
</dbReference>
<evidence type="ECO:0000313" key="3">
    <source>
        <dbReference type="EMBL" id="OAQ59779.1"/>
    </source>
</evidence>
<feature type="domain" description="C2H2-type" evidence="2">
    <location>
        <begin position="1090"/>
        <end position="1112"/>
    </location>
</feature>
<dbReference type="InterPro" id="IPR013087">
    <property type="entry name" value="Znf_C2H2_type"/>
</dbReference>
<proteinExistence type="predicted"/>